<accession>A0A9W8QGG7</accession>
<keyword evidence="1" id="KW-1133">Transmembrane helix</keyword>
<feature type="transmembrane region" description="Helical" evidence="1">
    <location>
        <begin position="26"/>
        <end position="47"/>
    </location>
</feature>
<proteinExistence type="predicted"/>
<dbReference type="Pfam" id="PF11927">
    <property type="entry name" value="HODM_asu-like"/>
    <property type="match status" value="1"/>
</dbReference>
<dbReference type="AlphaFoldDB" id="A0A9W8QGG7"/>
<evidence type="ECO:0000256" key="1">
    <source>
        <dbReference type="SAM" id="Phobius"/>
    </source>
</evidence>
<sequence>MTSTASFHHAFCLFHHNLHISCLREVMLSFVVACAAAALLWLSYTLIRTRRVIQAPELTRHGKGNDDYRPKITPLEGLVWENEKPKQLRPFKPTYHITMALKADTPQELITIDSDYLSRVTLRRALIAQHGATVHGCTPHGRAAVAELYTYLLSSYLPARYPSLFQLAPSSRALRNLATGATHPTAPPADAEAALRILGETVEEDMFLLRETPRGHESTAFACCFPSGFDPSEKLGRLLSEIHGPVPGYDRIAASMERFFGKLEVGRSVKRMNWSVQTHDQLFNCKGNHILADDDSYTPDEQVDISKTFVRVELQTLTRLPETRAILFSFKTYMYPVRQLKDEGGGPAFADAVDGLADGNAPGMRIYKGSVRWGKAVCAYLRS</sequence>
<evidence type="ECO:0008006" key="4">
    <source>
        <dbReference type="Google" id="ProtNLM"/>
    </source>
</evidence>
<reference evidence="2" key="1">
    <citation type="journal article" date="2023" name="Access Microbiol">
        <title>De-novo genome assembly for Akanthomyces muscarius, a biocontrol agent of insect agricultural pests.</title>
        <authorList>
            <person name="Erdos Z."/>
            <person name="Studholme D.J."/>
            <person name="Raymond B."/>
            <person name="Sharma M."/>
        </authorList>
    </citation>
    <scope>NUCLEOTIDE SEQUENCE</scope>
    <source>
        <strain evidence="2">Ve6</strain>
    </source>
</reference>
<gene>
    <name evidence="2" type="ORF">LMH87_010342</name>
</gene>
<comment type="caution">
    <text evidence="2">The sequence shown here is derived from an EMBL/GenBank/DDBJ whole genome shotgun (WGS) entry which is preliminary data.</text>
</comment>
<keyword evidence="1" id="KW-0812">Transmembrane</keyword>
<organism evidence="2 3">
    <name type="scientific">Akanthomyces muscarius</name>
    <name type="common">Entomopathogenic fungus</name>
    <name type="synonym">Lecanicillium muscarium</name>
    <dbReference type="NCBI Taxonomy" id="2231603"/>
    <lineage>
        <taxon>Eukaryota</taxon>
        <taxon>Fungi</taxon>
        <taxon>Dikarya</taxon>
        <taxon>Ascomycota</taxon>
        <taxon>Pezizomycotina</taxon>
        <taxon>Sordariomycetes</taxon>
        <taxon>Hypocreomycetidae</taxon>
        <taxon>Hypocreales</taxon>
        <taxon>Cordycipitaceae</taxon>
        <taxon>Akanthomyces</taxon>
    </lineage>
</organism>
<dbReference type="InterPro" id="IPR021848">
    <property type="entry name" value="HODM_asu-like"/>
</dbReference>
<dbReference type="RefSeq" id="XP_056054532.1">
    <property type="nucleotide sequence ID" value="XM_056197487.1"/>
</dbReference>
<name>A0A9W8QGG7_AKAMU</name>
<dbReference type="GeneID" id="80897501"/>
<keyword evidence="3" id="KW-1185">Reference proteome</keyword>
<dbReference type="EMBL" id="JAJHUN010000008">
    <property type="protein sequence ID" value="KAJ4153874.1"/>
    <property type="molecule type" value="Genomic_DNA"/>
</dbReference>
<keyword evidence="1" id="KW-0472">Membrane</keyword>
<evidence type="ECO:0000313" key="3">
    <source>
        <dbReference type="Proteomes" id="UP001144673"/>
    </source>
</evidence>
<dbReference type="Proteomes" id="UP001144673">
    <property type="component" value="Chromosome 5"/>
</dbReference>
<dbReference type="KEGG" id="amus:LMH87_010342"/>
<evidence type="ECO:0000313" key="2">
    <source>
        <dbReference type="EMBL" id="KAJ4153874.1"/>
    </source>
</evidence>
<protein>
    <recommendedName>
        <fullName evidence="4">HRQ family protein 2</fullName>
    </recommendedName>
</protein>